<dbReference type="EMBL" id="CP126116">
    <property type="protein sequence ID" value="WHZ56516.1"/>
    <property type="molecule type" value="Genomic_DNA"/>
</dbReference>
<evidence type="ECO:0000313" key="2">
    <source>
        <dbReference type="Proteomes" id="UP001226091"/>
    </source>
</evidence>
<reference evidence="2" key="1">
    <citation type="journal article" date="2025" name="Aquaculture">
        <title>Assessment of the bioflocculant production and safety properties of Metabacillus hrfriensis sp. nov. based on phenotypic and whole-genome sequencing analysis.</title>
        <authorList>
            <person name="Zhang R."/>
            <person name="Zhao Z."/>
            <person name="Luo L."/>
            <person name="Wang S."/>
            <person name="Guo K."/>
            <person name="Xu W."/>
        </authorList>
    </citation>
    <scope>NUCLEOTIDE SEQUENCE [LARGE SCALE GENOMIC DNA]</scope>
    <source>
        <strain evidence="2">CT-WN-B3</strain>
    </source>
</reference>
<keyword evidence="2" id="KW-1185">Reference proteome</keyword>
<proteinExistence type="predicted"/>
<protein>
    <submittedName>
        <fullName evidence="1">Competence type IV pilus minor pilin ComGF</fullName>
    </submittedName>
</protein>
<accession>A0ACD4R7U8</accession>
<dbReference type="Proteomes" id="UP001226091">
    <property type="component" value="Chromosome"/>
</dbReference>
<evidence type="ECO:0000313" key="1">
    <source>
        <dbReference type="EMBL" id="WHZ56516.1"/>
    </source>
</evidence>
<sequence length="165" mass="18860">MIKLASSGKAMRLRRRNACILLENKGFTFLNMMFSLSIVLIIVSSSAILIPYIYGISDKKNDLNLLEWEVFLQQTVIEMREGTNLSVEPQRISFTSKSGRIIEYEKYGYLIRRQVDGTGHIICLRNVKNIKFEPIAGGASLTVTSMTDNEYRSSLRSFHELKVMK</sequence>
<gene>
    <name evidence="1" type="primary">comGF</name>
    <name evidence="1" type="ORF">QLQ22_17690</name>
</gene>
<organism evidence="1 2">
    <name type="scientific">Metabacillus hrfriensis</name>
    <dbReference type="NCBI Taxonomy" id="3048891"/>
    <lineage>
        <taxon>Bacteria</taxon>
        <taxon>Bacillati</taxon>
        <taxon>Bacillota</taxon>
        <taxon>Bacilli</taxon>
        <taxon>Bacillales</taxon>
        <taxon>Bacillaceae</taxon>
        <taxon>Metabacillus</taxon>
    </lineage>
</organism>
<name>A0ACD4R7U8_9BACI</name>